<dbReference type="Pfam" id="PF20431">
    <property type="entry name" value="E_motif"/>
    <property type="match status" value="1"/>
</dbReference>
<dbReference type="AlphaFoldDB" id="A0A7J6VK86"/>
<feature type="repeat" description="PPR" evidence="3">
    <location>
        <begin position="226"/>
        <end position="261"/>
    </location>
</feature>
<reference evidence="4 5" key="1">
    <citation type="submission" date="2020-06" db="EMBL/GenBank/DDBJ databases">
        <title>Transcriptomic and genomic resources for Thalictrum thalictroides and T. hernandezii: Facilitating candidate gene discovery in an emerging model plant lineage.</title>
        <authorList>
            <person name="Arias T."/>
            <person name="Riano-Pachon D.M."/>
            <person name="Di Stilio V.S."/>
        </authorList>
    </citation>
    <scope>NUCLEOTIDE SEQUENCE [LARGE SCALE GENOMIC DNA]</scope>
    <source>
        <strain evidence="5">cv. WT478/WT964</strain>
        <tissue evidence="4">Leaves</tissue>
    </source>
</reference>
<dbReference type="Gene3D" id="1.25.40.10">
    <property type="entry name" value="Tetratricopeptide repeat domain"/>
    <property type="match status" value="6"/>
</dbReference>
<dbReference type="FunFam" id="1.25.40.10:FF:000205">
    <property type="entry name" value="Pentatricopeptide repeat-containing protein, mitochondrial"/>
    <property type="match status" value="1"/>
</dbReference>
<dbReference type="Pfam" id="PF01535">
    <property type="entry name" value="PPR"/>
    <property type="match status" value="8"/>
</dbReference>
<comment type="caution">
    <text evidence="4">The sequence shown here is derived from an EMBL/GenBank/DDBJ whole genome shotgun (WGS) entry which is preliminary data.</text>
</comment>
<sequence>MYANFGRIHEACTVFDEMPERDAMSYNFLIYCFGSNGFYEEVLSVVCNMIDFGLFLNFGSILYAIMACSEMRSFESGILIHNYLIQNGFGLNVRISNSLISMYNKLGRSDFGHQVFNYMTERDVVSWNSLITGFAQNGKGDEVFDLFLSMKSVEDLVPSRVTFLGLLLACGQAQNLNMGRSIHGHLIHQGLMSDFRLGTSILDMYFKCGEVECARIIFEEDLLERNLVSWNSLLAGYSQNGYDWEAMFLFRRMFCQSNLNPDSVTIANVVPACARLANLQMIRLIHTLIIKKGLQLDSDIVLGTSMVDAYGKCLDINASTFLFTCSRKQNAAIWNAMISGYNLNHSAYQGIKLFTEMLRYEVLPDTITMVMLFQSCGELGSLKQGNIIHGYCFSKGFNWHLTVGNAMMDMYIKCGCIKSSLLLFNSMFYKNIVMWNTLLCGYVRIGHSAMAIHLFNQLQWETQHRPDPVTMISVTQASATGSGNHGGAMMHGLALKFGFQSETLVANSLIDAYAKNGLIHNAWSLFEQMGKSKDNSSWNVMLAGLGMNGYGGKACALLSHMEEDGYEPNSITFVSLLSSCSHSGLIDEGCYYFNLMVTKYNIQPCLEHWTCIIDMFGRAGRLEEAYHMIQNGLPQEGDPGSLSDCAAVWGALLSACRMHVNVELGELASQQLSRLSPHNCGYYTLLSNLYSSGRRWDEAANMRRVFDNGKLMKKPGFSAVN</sequence>
<feature type="repeat" description="PPR" evidence="3">
    <location>
        <begin position="123"/>
        <end position="153"/>
    </location>
</feature>
<dbReference type="PANTHER" id="PTHR47926:SF386">
    <property type="entry name" value="PENTATRICOPEPTIDE REPEAT-CONTAINING PROTEIN"/>
    <property type="match status" value="1"/>
</dbReference>
<dbReference type="InterPro" id="IPR046960">
    <property type="entry name" value="PPR_At4g14850-like_plant"/>
</dbReference>
<protein>
    <submittedName>
        <fullName evidence="4">Pentatricopeptide repeat-containing protein</fullName>
    </submittedName>
</protein>
<feature type="repeat" description="PPR" evidence="3">
    <location>
        <begin position="502"/>
        <end position="532"/>
    </location>
</feature>
<evidence type="ECO:0000313" key="4">
    <source>
        <dbReference type="EMBL" id="KAF5185536.1"/>
    </source>
</evidence>
<name>A0A7J6VK86_THATH</name>
<dbReference type="FunFam" id="1.25.40.10:FF:000073">
    <property type="entry name" value="Pentatricopeptide repeat-containing protein chloroplastic"/>
    <property type="match status" value="1"/>
</dbReference>
<comment type="similarity">
    <text evidence="2">Belongs to the PPR family. PCMP-E subfamily.</text>
</comment>
<dbReference type="GO" id="GO:0003729">
    <property type="term" value="F:mRNA binding"/>
    <property type="evidence" value="ECO:0007669"/>
    <property type="project" value="UniProtKB-ARBA"/>
</dbReference>
<feature type="repeat" description="PPR" evidence="3">
    <location>
        <begin position="534"/>
        <end position="568"/>
    </location>
</feature>
<feature type="repeat" description="PPR" evidence="3">
    <location>
        <begin position="22"/>
        <end position="56"/>
    </location>
</feature>
<feature type="repeat" description="PPR" evidence="3">
    <location>
        <begin position="330"/>
        <end position="364"/>
    </location>
</feature>
<dbReference type="Proteomes" id="UP000554482">
    <property type="component" value="Unassembled WGS sequence"/>
</dbReference>
<dbReference type="Pfam" id="PF13041">
    <property type="entry name" value="PPR_2"/>
    <property type="match status" value="2"/>
</dbReference>
<proteinExistence type="inferred from homology"/>
<feature type="non-terminal residue" evidence="4">
    <location>
        <position position="721"/>
    </location>
</feature>
<dbReference type="OrthoDB" id="308440at2759"/>
<dbReference type="GO" id="GO:0005739">
    <property type="term" value="C:mitochondrion"/>
    <property type="evidence" value="ECO:0007669"/>
    <property type="project" value="UniProtKB-ARBA"/>
</dbReference>
<evidence type="ECO:0000256" key="1">
    <source>
        <dbReference type="ARBA" id="ARBA00022737"/>
    </source>
</evidence>
<accession>A0A7J6VK86</accession>
<keyword evidence="1" id="KW-0677">Repeat</keyword>
<dbReference type="GO" id="GO:0009451">
    <property type="term" value="P:RNA modification"/>
    <property type="evidence" value="ECO:0007669"/>
    <property type="project" value="InterPro"/>
</dbReference>
<dbReference type="FunFam" id="1.25.40.10:FF:000090">
    <property type="entry name" value="Pentatricopeptide repeat-containing protein, chloroplastic"/>
    <property type="match status" value="1"/>
</dbReference>
<evidence type="ECO:0000256" key="3">
    <source>
        <dbReference type="PROSITE-ProRule" id="PRU00708"/>
    </source>
</evidence>
<evidence type="ECO:0000313" key="5">
    <source>
        <dbReference type="Proteomes" id="UP000554482"/>
    </source>
</evidence>
<keyword evidence="5" id="KW-1185">Reference proteome</keyword>
<organism evidence="4 5">
    <name type="scientific">Thalictrum thalictroides</name>
    <name type="common">Rue-anemone</name>
    <name type="synonym">Anemone thalictroides</name>
    <dbReference type="NCBI Taxonomy" id="46969"/>
    <lineage>
        <taxon>Eukaryota</taxon>
        <taxon>Viridiplantae</taxon>
        <taxon>Streptophyta</taxon>
        <taxon>Embryophyta</taxon>
        <taxon>Tracheophyta</taxon>
        <taxon>Spermatophyta</taxon>
        <taxon>Magnoliopsida</taxon>
        <taxon>Ranunculales</taxon>
        <taxon>Ranunculaceae</taxon>
        <taxon>Thalictroideae</taxon>
        <taxon>Thalictrum</taxon>
    </lineage>
</organism>
<dbReference type="InterPro" id="IPR002885">
    <property type="entry name" value="PPR_rpt"/>
</dbReference>
<dbReference type="EMBL" id="JABWDY010030564">
    <property type="protein sequence ID" value="KAF5185536.1"/>
    <property type="molecule type" value="Genomic_DNA"/>
</dbReference>
<dbReference type="InterPro" id="IPR046848">
    <property type="entry name" value="E_motif"/>
</dbReference>
<evidence type="ECO:0000256" key="2">
    <source>
        <dbReference type="ARBA" id="ARBA00061659"/>
    </source>
</evidence>
<dbReference type="InterPro" id="IPR011990">
    <property type="entry name" value="TPR-like_helical_dom_sf"/>
</dbReference>
<dbReference type="PANTHER" id="PTHR47926">
    <property type="entry name" value="PENTATRICOPEPTIDE REPEAT-CONTAINING PROTEIN"/>
    <property type="match status" value="1"/>
</dbReference>
<gene>
    <name evidence="4" type="ORF">FRX31_024877</name>
</gene>
<dbReference type="PROSITE" id="PS51375">
    <property type="entry name" value="PPR"/>
    <property type="match status" value="6"/>
</dbReference>
<dbReference type="NCBIfam" id="TIGR00756">
    <property type="entry name" value="PPR"/>
    <property type="match status" value="5"/>
</dbReference>